<gene>
    <name evidence="2" type="ORF">CA264_04995</name>
</gene>
<dbReference type="SUPFAM" id="SSF49464">
    <property type="entry name" value="Carboxypeptidase regulatory domain-like"/>
    <property type="match status" value="1"/>
</dbReference>
<proteinExistence type="predicted"/>
<evidence type="ECO:0000313" key="2">
    <source>
        <dbReference type="EMBL" id="ARS34845.1"/>
    </source>
</evidence>
<reference evidence="3" key="1">
    <citation type="submission" date="2017-05" db="EMBL/GenBank/DDBJ databases">
        <authorList>
            <person name="Ray J."/>
            <person name="Price M."/>
            <person name="Deutschbauer A."/>
        </authorList>
    </citation>
    <scope>NUCLEOTIDE SEQUENCE [LARGE SCALE GENOMIC DNA]</scope>
    <source>
        <strain evidence="3">DSM 19842</strain>
    </source>
</reference>
<dbReference type="AlphaFoldDB" id="A0A1X9YPN7"/>
<evidence type="ECO:0000313" key="3">
    <source>
        <dbReference type="Proteomes" id="UP000266292"/>
    </source>
</evidence>
<dbReference type="STRING" id="709015.GCA_000472485_00997"/>
<sequence>MVTLQCTCSYTASAQEAGWVVGTLLQPDSKTPVLGASISNIRSQKVAVSDEKGRFLMQLAAGDSLLVHALGYKTFLYLHPAEAARQKEIAITLTADAVLLKEVEVFALPSLRDLKTKGFNLPDNVRSPNYVPAPEPVQQLPSPSVGGPIDALYNMLSNEGKQLRQLKAFEQRQAAEQERKEQEDYNKYFKDNKGYQ</sequence>
<accession>A0A1X9YPN7</accession>
<dbReference type="EMBL" id="CP021235">
    <property type="protein sequence ID" value="ARS34845.1"/>
    <property type="molecule type" value="Genomic_DNA"/>
</dbReference>
<dbReference type="InterPro" id="IPR008969">
    <property type="entry name" value="CarboxyPept-like_regulatory"/>
</dbReference>
<organism evidence="2 3">
    <name type="scientific">Pontibacter actiniarum</name>
    <dbReference type="NCBI Taxonomy" id="323450"/>
    <lineage>
        <taxon>Bacteria</taxon>
        <taxon>Pseudomonadati</taxon>
        <taxon>Bacteroidota</taxon>
        <taxon>Cytophagia</taxon>
        <taxon>Cytophagales</taxon>
        <taxon>Hymenobacteraceae</taxon>
        <taxon>Pontibacter</taxon>
    </lineage>
</organism>
<feature type="region of interest" description="Disordered" evidence="1">
    <location>
        <begin position="170"/>
        <end position="196"/>
    </location>
</feature>
<evidence type="ECO:0000256" key="1">
    <source>
        <dbReference type="SAM" id="MobiDB-lite"/>
    </source>
</evidence>
<keyword evidence="3" id="KW-1185">Reference proteome</keyword>
<dbReference type="Proteomes" id="UP000266292">
    <property type="component" value="Chromosome"/>
</dbReference>
<name>A0A1X9YPN7_9BACT</name>
<evidence type="ECO:0008006" key="4">
    <source>
        <dbReference type="Google" id="ProtNLM"/>
    </source>
</evidence>
<dbReference type="KEGG" id="pact:CA264_04995"/>
<protein>
    <recommendedName>
        <fullName evidence="4">Carboxypeptidase-like regulatory domain-containing protein</fullName>
    </recommendedName>
</protein>